<feature type="transmembrane region" description="Helical" evidence="6">
    <location>
        <begin position="97"/>
        <end position="118"/>
    </location>
</feature>
<keyword evidence="9" id="KW-1185">Reference proteome</keyword>
<dbReference type="InterPro" id="IPR011701">
    <property type="entry name" value="MFS"/>
</dbReference>
<feature type="transmembrane region" description="Helical" evidence="6">
    <location>
        <begin position="393"/>
        <end position="412"/>
    </location>
</feature>
<dbReference type="PROSITE" id="PS50850">
    <property type="entry name" value="MFS"/>
    <property type="match status" value="1"/>
</dbReference>
<reference evidence="8 9" key="1">
    <citation type="submission" date="2021-03" db="EMBL/GenBank/DDBJ databases">
        <title>Genomic Encyclopedia of Type Strains, Phase IV (KMG-IV): sequencing the most valuable type-strain genomes for metagenomic binning, comparative biology and taxonomic classification.</title>
        <authorList>
            <person name="Goeker M."/>
        </authorList>
    </citation>
    <scope>NUCLEOTIDE SEQUENCE [LARGE SCALE GENOMIC DNA]</scope>
    <source>
        <strain evidence="8 9">DSM 26048</strain>
    </source>
</reference>
<feature type="transmembrane region" description="Helical" evidence="6">
    <location>
        <begin position="326"/>
        <end position="349"/>
    </location>
</feature>
<feature type="transmembrane region" description="Helical" evidence="6">
    <location>
        <begin position="130"/>
        <end position="152"/>
    </location>
</feature>
<name>A0ABS4J6Y5_9BACL</name>
<comment type="subcellular location">
    <subcellularLocation>
        <location evidence="1">Cell membrane</location>
        <topology evidence="1">Multi-pass membrane protein</topology>
    </subcellularLocation>
</comment>
<dbReference type="SUPFAM" id="SSF103473">
    <property type="entry name" value="MFS general substrate transporter"/>
    <property type="match status" value="1"/>
</dbReference>
<feature type="transmembrane region" description="Helical" evidence="6">
    <location>
        <begin position="158"/>
        <end position="177"/>
    </location>
</feature>
<evidence type="ECO:0000256" key="1">
    <source>
        <dbReference type="ARBA" id="ARBA00004651"/>
    </source>
</evidence>
<dbReference type="InterPro" id="IPR020846">
    <property type="entry name" value="MFS_dom"/>
</dbReference>
<sequence length="421" mass="45842">MNPKRIFVLFLMLNIVNYLDRNVTSGVLPLLKADFQVNDAMIGLLGTAFMITYSIAAIPFGIWSDRWNPYKVAAIGTLIWSLATICSAFAWSFSSLYLFRALVGIGEAAFVTTGSTILSNLFPQNKRARILGLFNLGLPIGSALGVTLGGAIGGQLGWQWAFLIVGLPGLVLAYFTWKLPQQGVRQAVRTKTTDVTSEETKELATEVTVGAAVKQTFNKKDIFELFSNAPFMLAALGYAGISFAFGAIAYFGTSLFHREFGYSVEFSGTLAGVMIVAAGLLGAPLGGILADMWMKRSPRGRIYTVSIAMLLSALFLAIGLSTLNLFMLYVSIFFMMWHVGIASSIIFDVSSRHIWNTAQALALFIMHVLGDVFSTAIIGYISDRTGLLQAIKLLSIPMLFAAVMFFAIIFFVPSRKNDQPA</sequence>
<dbReference type="PANTHER" id="PTHR23505:SF79">
    <property type="entry name" value="PROTEIN SPINSTER"/>
    <property type="match status" value="1"/>
</dbReference>
<evidence type="ECO:0000313" key="8">
    <source>
        <dbReference type="EMBL" id="MBP1995600.1"/>
    </source>
</evidence>
<evidence type="ECO:0000256" key="3">
    <source>
        <dbReference type="ARBA" id="ARBA00022692"/>
    </source>
</evidence>
<keyword evidence="3 6" id="KW-0812">Transmembrane</keyword>
<dbReference type="CDD" id="cd17328">
    <property type="entry name" value="MFS_spinster_like"/>
    <property type="match status" value="1"/>
</dbReference>
<comment type="caution">
    <text evidence="8">The sequence shown here is derived from an EMBL/GenBank/DDBJ whole genome shotgun (WGS) entry which is preliminary data.</text>
</comment>
<gene>
    <name evidence="8" type="ORF">J2Z66_007242</name>
</gene>
<organism evidence="8 9">
    <name type="scientific">Paenibacillus eucommiae</name>
    <dbReference type="NCBI Taxonomy" id="1355755"/>
    <lineage>
        <taxon>Bacteria</taxon>
        <taxon>Bacillati</taxon>
        <taxon>Bacillota</taxon>
        <taxon>Bacilli</taxon>
        <taxon>Bacillales</taxon>
        <taxon>Paenibacillaceae</taxon>
        <taxon>Paenibacillus</taxon>
    </lineage>
</organism>
<feature type="transmembrane region" description="Helical" evidence="6">
    <location>
        <begin position="41"/>
        <end position="60"/>
    </location>
</feature>
<dbReference type="InterPro" id="IPR044770">
    <property type="entry name" value="MFS_spinster-like"/>
</dbReference>
<feature type="transmembrane region" description="Helical" evidence="6">
    <location>
        <begin position="271"/>
        <end position="290"/>
    </location>
</feature>
<evidence type="ECO:0000256" key="2">
    <source>
        <dbReference type="ARBA" id="ARBA00022448"/>
    </source>
</evidence>
<dbReference type="Proteomes" id="UP001519287">
    <property type="component" value="Unassembled WGS sequence"/>
</dbReference>
<dbReference type="RefSeq" id="WP_209977388.1">
    <property type="nucleotide sequence ID" value="NZ_JAGGLB010000036.1"/>
</dbReference>
<dbReference type="Gene3D" id="1.20.1250.20">
    <property type="entry name" value="MFS general substrate transporter like domains"/>
    <property type="match status" value="1"/>
</dbReference>
<feature type="transmembrane region" description="Helical" evidence="6">
    <location>
        <begin position="302"/>
        <end position="320"/>
    </location>
</feature>
<dbReference type="InterPro" id="IPR036259">
    <property type="entry name" value="MFS_trans_sf"/>
</dbReference>
<evidence type="ECO:0000313" key="9">
    <source>
        <dbReference type="Proteomes" id="UP001519287"/>
    </source>
</evidence>
<keyword evidence="5 6" id="KW-0472">Membrane</keyword>
<feature type="domain" description="Major facilitator superfamily (MFS) profile" evidence="7">
    <location>
        <begin position="6"/>
        <end position="416"/>
    </location>
</feature>
<feature type="transmembrane region" description="Helical" evidence="6">
    <location>
        <begin position="72"/>
        <end position="91"/>
    </location>
</feature>
<feature type="transmembrane region" description="Helical" evidence="6">
    <location>
        <begin position="229"/>
        <end position="251"/>
    </location>
</feature>
<evidence type="ECO:0000259" key="7">
    <source>
        <dbReference type="PROSITE" id="PS50850"/>
    </source>
</evidence>
<feature type="transmembrane region" description="Helical" evidence="6">
    <location>
        <begin position="361"/>
        <end position="381"/>
    </location>
</feature>
<protein>
    <submittedName>
        <fullName evidence="8">MFS family arabinose efflux permease</fullName>
    </submittedName>
</protein>
<dbReference type="PANTHER" id="PTHR23505">
    <property type="entry name" value="SPINSTER"/>
    <property type="match status" value="1"/>
</dbReference>
<evidence type="ECO:0000256" key="6">
    <source>
        <dbReference type="SAM" id="Phobius"/>
    </source>
</evidence>
<dbReference type="Pfam" id="PF07690">
    <property type="entry name" value="MFS_1"/>
    <property type="match status" value="1"/>
</dbReference>
<dbReference type="EMBL" id="JAGGLB010000036">
    <property type="protein sequence ID" value="MBP1995600.1"/>
    <property type="molecule type" value="Genomic_DNA"/>
</dbReference>
<evidence type="ECO:0000256" key="5">
    <source>
        <dbReference type="ARBA" id="ARBA00023136"/>
    </source>
</evidence>
<proteinExistence type="predicted"/>
<accession>A0ABS4J6Y5</accession>
<evidence type="ECO:0000256" key="4">
    <source>
        <dbReference type="ARBA" id="ARBA00022989"/>
    </source>
</evidence>
<keyword evidence="4 6" id="KW-1133">Transmembrane helix</keyword>
<keyword evidence="2" id="KW-0813">Transport</keyword>